<protein>
    <recommendedName>
        <fullName evidence="2">Protein kinase domain-containing protein</fullName>
    </recommendedName>
</protein>
<reference evidence="3" key="1">
    <citation type="journal article" date="2014" name="Int. J. Syst. Evol. Microbiol.">
        <title>Complete genome sequence of Corynebacterium casei LMG S-19264T (=DSM 44701T), isolated from a smear-ripened cheese.</title>
        <authorList>
            <consortium name="US DOE Joint Genome Institute (JGI-PGF)"/>
            <person name="Walter F."/>
            <person name="Albersmeier A."/>
            <person name="Kalinowski J."/>
            <person name="Ruckert C."/>
        </authorList>
    </citation>
    <scope>NUCLEOTIDE SEQUENCE</scope>
    <source>
        <strain evidence="3">CGMCC 4.7201</strain>
    </source>
</reference>
<dbReference type="InterPro" id="IPR000719">
    <property type="entry name" value="Prot_kinase_dom"/>
</dbReference>
<evidence type="ECO:0000259" key="2">
    <source>
        <dbReference type="PROSITE" id="PS50011"/>
    </source>
</evidence>
<gene>
    <name evidence="3" type="ORF">GCM10012280_15090</name>
</gene>
<feature type="compositionally biased region" description="Basic and acidic residues" evidence="1">
    <location>
        <begin position="310"/>
        <end position="328"/>
    </location>
</feature>
<feature type="domain" description="Protein kinase" evidence="2">
    <location>
        <begin position="5"/>
        <end position="272"/>
    </location>
</feature>
<dbReference type="Proteomes" id="UP000641932">
    <property type="component" value="Unassembled WGS sequence"/>
</dbReference>
<evidence type="ECO:0000256" key="1">
    <source>
        <dbReference type="SAM" id="MobiDB-lite"/>
    </source>
</evidence>
<dbReference type="PROSITE" id="PS50011">
    <property type="entry name" value="PROTEIN_KINASE_DOM"/>
    <property type="match status" value="1"/>
</dbReference>
<reference evidence="3" key="2">
    <citation type="submission" date="2020-09" db="EMBL/GenBank/DDBJ databases">
        <authorList>
            <person name="Sun Q."/>
            <person name="Zhou Y."/>
        </authorList>
    </citation>
    <scope>NUCLEOTIDE SEQUENCE</scope>
    <source>
        <strain evidence="3">CGMCC 4.7201</strain>
    </source>
</reference>
<comment type="caution">
    <text evidence="3">The sequence shown here is derived from an EMBL/GenBank/DDBJ whole genome shotgun (WGS) entry which is preliminary data.</text>
</comment>
<accession>A0A918DW06</accession>
<keyword evidence="4" id="KW-1185">Reference proteome</keyword>
<evidence type="ECO:0000313" key="4">
    <source>
        <dbReference type="Proteomes" id="UP000641932"/>
    </source>
</evidence>
<organism evidence="3 4">
    <name type="scientific">Wenjunlia tyrosinilytica</name>
    <dbReference type="NCBI Taxonomy" id="1544741"/>
    <lineage>
        <taxon>Bacteria</taxon>
        <taxon>Bacillati</taxon>
        <taxon>Actinomycetota</taxon>
        <taxon>Actinomycetes</taxon>
        <taxon>Kitasatosporales</taxon>
        <taxon>Streptomycetaceae</taxon>
        <taxon>Wenjunlia</taxon>
    </lineage>
</organism>
<feature type="region of interest" description="Disordered" evidence="1">
    <location>
        <begin position="292"/>
        <end position="407"/>
    </location>
</feature>
<name>A0A918DW06_9ACTN</name>
<sequence>MADELTFFDSSGALASHRVEYGPDAPPVPGSPLLVRGVRLSADRRPYLQRRLPASRASQRELMETLEDEVRVGLALARAFGRDSYPPEFARLAAYDLAADEPFVLLQQGGENDRPVSRVVGKLLTAEQRMFEHSLIRSVRLLGWAGLVHRAINPSTVLWNGDRVQLTSFGHAEVVGRPRRRVGGAPWASPEQREAVGVVDPRDDIWSVGQLIHHVVTSQPGSDSGPPRYTNDLGGGLEDLLERVFEPRAHQRPEARTLLARISAPDPCDELLRPTDELAEGRAMFDRLLRSKGQGAWPPFPGSDTASGRRGGEDRGDAWGRAAARDGRAGPADDGYRGTGPNGYPRDPGEREGAGATWGGYEAADGWTTPGGASSRISGGDSPRRRWWARGTDSRNAEDPWTEGGRG</sequence>
<proteinExistence type="predicted"/>
<dbReference type="Gene3D" id="1.10.510.10">
    <property type="entry name" value="Transferase(Phosphotransferase) domain 1"/>
    <property type="match status" value="1"/>
</dbReference>
<evidence type="ECO:0000313" key="3">
    <source>
        <dbReference type="EMBL" id="GGO84189.1"/>
    </source>
</evidence>
<dbReference type="InterPro" id="IPR011009">
    <property type="entry name" value="Kinase-like_dom_sf"/>
</dbReference>
<dbReference type="EMBL" id="BMMS01000005">
    <property type="protein sequence ID" value="GGO84189.1"/>
    <property type="molecule type" value="Genomic_DNA"/>
</dbReference>
<dbReference type="AlphaFoldDB" id="A0A918DW06"/>
<dbReference type="GO" id="GO:0004672">
    <property type="term" value="F:protein kinase activity"/>
    <property type="evidence" value="ECO:0007669"/>
    <property type="project" value="InterPro"/>
</dbReference>
<dbReference type="RefSeq" id="WP_189130745.1">
    <property type="nucleotide sequence ID" value="NZ_BMMS01000005.1"/>
</dbReference>
<dbReference type="GO" id="GO:0005524">
    <property type="term" value="F:ATP binding"/>
    <property type="evidence" value="ECO:0007669"/>
    <property type="project" value="InterPro"/>
</dbReference>
<dbReference type="SUPFAM" id="SSF56112">
    <property type="entry name" value="Protein kinase-like (PK-like)"/>
    <property type="match status" value="1"/>
</dbReference>